<evidence type="ECO:0000313" key="2">
    <source>
        <dbReference type="EMBL" id="AUR52649.1"/>
    </source>
</evidence>
<accession>A0A2I7N863</accession>
<dbReference type="EMBL" id="CP024847">
    <property type="protein sequence ID" value="AUR52649.1"/>
    <property type="molecule type" value="Genomic_DNA"/>
</dbReference>
<dbReference type="PANTHER" id="PTHR12558">
    <property type="entry name" value="CELL DIVISION CYCLE 16,23,27"/>
    <property type="match status" value="1"/>
</dbReference>
<feature type="chain" id="PRO_5014407444" evidence="1">
    <location>
        <begin position="19"/>
        <end position="609"/>
    </location>
</feature>
<keyword evidence="3" id="KW-1185">Reference proteome</keyword>
<sequence>MRNILMILGTLLFLASCASDHLQYSQDQFTTLNYQKNIANSIDYADNFIDFDDANIPKANLEPGDLSALIQADVAFNQGDYVKAAPVYYYLSEKYRDPRLIYKGIICYEHFSVAPHDTARLNQLINLLVKTAPDSKLALLFSIRPNVENGNLDAAKDSLKMVIKSNPNKARAILLFLTTIITNDYDRKDSQNLEKFAEFVADKYSDYPESLLFSVASYSITTNSTALLGSLDKINAYYPSWEVPVYWSAGILMKDEHLSLLMDMLNHEIGRYKNPSATLQNLYIAALIRTGSLSQANNYIESSLKQTPNSGSLMVNSAIVNYKLGNINTAITSLLKARQNNAMLDGVTDFSLASLYDYSHKYESAIQFYKLSATQSPILTPSADLATFRAYVNLGQYQKADQFLDGISKALRLTDKDALITKITLYTSLGKYDIAYKLTESKIKIYSNDKVMVYLYASLSGFTNRSAQSIQWYKKYIKMSPDDATGYNDLAFVMTENTTHYQEASIYAQKAYLLSPKDPAIQDTVGWVYYKLGDYAKAQGYLESAYQQTHDSDTAMHLKQVYLAQKMTDKANKVVVLTKEVEKQQNEKLMLNQAMLILMYYQYGLDLNK</sequence>
<dbReference type="InterPro" id="IPR011990">
    <property type="entry name" value="TPR-like_helical_dom_sf"/>
</dbReference>
<dbReference type="SUPFAM" id="SSF48452">
    <property type="entry name" value="TPR-like"/>
    <property type="match status" value="1"/>
</dbReference>
<name>A0A2I7N863_9NEIS</name>
<dbReference type="Proteomes" id="UP000236655">
    <property type="component" value="Chromosome"/>
</dbReference>
<dbReference type="OrthoDB" id="9766710at2"/>
<keyword evidence="1" id="KW-0732">Signal</keyword>
<gene>
    <name evidence="2" type="ORF">CUN60_10190</name>
</gene>
<protein>
    <submittedName>
        <fullName evidence="2">Uncharacterized protein</fullName>
    </submittedName>
</protein>
<dbReference type="KEGG" id="nba:CUN60_10190"/>
<dbReference type="SUPFAM" id="SSF81901">
    <property type="entry name" value="HCP-like"/>
    <property type="match status" value="1"/>
</dbReference>
<evidence type="ECO:0000313" key="3">
    <source>
        <dbReference type="Proteomes" id="UP000236655"/>
    </source>
</evidence>
<proteinExistence type="predicted"/>
<dbReference type="AlphaFoldDB" id="A0A2I7N863"/>
<dbReference type="Gene3D" id="1.25.40.10">
    <property type="entry name" value="Tetratricopeptide repeat domain"/>
    <property type="match status" value="2"/>
</dbReference>
<dbReference type="PANTHER" id="PTHR12558:SF13">
    <property type="entry name" value="CELL DIVISION CYCLE PROTEIN 27 HOMOLOG"/>
    <property type="match status" value="1"/>
</dbReference>
<organism evidence="2 3">
    <name type="scientific">Aquella oligotrophica</name>
    <dbReference type="NCBI Taxonomy" id="2067065"/>
    <lineage>
        <taxon>Bacteria</taxon>
        <taxon>Pseudomonadati</taxon>
        <taxon>Pseudomonadota</taxon>
        <taxon>Betaproteobacteria</taxon>
        <taxon>Neisseriales</taxon>
        <taxon>Neisseriaceae</taxon>
        <taxon>Aquella</taxon>
    </lineage>
</organism>
<dbReference type="PROSITE" id="PS51257">
    <property type="entry name" value="PROKAR_LIPOPROTEIN"/>
    <property type="match status" value="1"/>
</dbReference>
<feature type="signal peptide" evidence="1">
    <location>
        <begin position="1"/>
        <end position="18"/>
    </location>
</feature>
<evidence type="ECO:0000256" key="1">
    <source>
        <dbReference type="SAM" id="SignalP"/>
    </source>
</evidence>
<reference evidence="3" key="1">
    <citation type="submission" date="2017-11" db="EMBL/GenBank/DDBJ databases">
        <authorList>
            <person name="Chan K.G."/>
            <person name="Lee L.S."/>
        </authorList>
    </citation>
    <scope>NUCLEOTIDE SEQUENCE [LARGE SCALE GENOMIC DNA]</scope>
    <source>
        <strain evidence="3">DSM 100970</strain>
    </source>
</reference>
<dbReference type="RefSeq" id="WP_102951937.1">
    <property type="nucleotide sequence ID" value="NZ_CP024847.1"/>
</dbReference>